<reference evidence="1" key="1">
    <citation type="submission" date="2021-06" db="EMBL/GenBank/DDBJ databases">
        <authorList>
            <person name="Hodson N. C."/>
            <person name="Mongue J. A."/>
            <person name="Jaron S. K."/>
        </authorList>
    </citation>
    <scope>NUCLEOTIDE SEQUENCE</scope>
</reference>
<evidence type="ECO:0000313" key="1">
    <source>
        <dbReference type="EMBL" id="CAG7823371.1"/>
    </source>
</evidence>
<dbReference type="AlphaFoldDB" id="A0A8J2KZ09"/>
<dbReference type="Proteomes" id="UP000708208">
    <property type="component" value="Unassembled WGS sequence"/>
</dbReference>
<dbReference type="EMBL" id="CAJVCH010529255">
    <property type="protein sequence ID" value="CAG7823371.1"/>
    <property type="molecule type" value="Genomic_DNA"/>
</dbReference>
<sequence length="92" mass="10479">YISEWDTDRGQQSNIRVTTKVGVHALLSKDYKDIGSALVYNMLAKERLGHTLLVRSILPAKSKSKVVFQFTSNRLVRILQNIISDCELLFLN</sequence>
<accession>A0A8J2KZ09</accession>
<protein>
    <submittedName>
        <fullName evidence="1">Uncharacterized protein</fullName>
    </submittedName>
</protein>
<comment type="caution">
    <text evidence="1">The sequence shown here is derived from an EMBL/GenBank/DDBJ whole genome shotgun (WGS) entry which is preliminary data.</text>
</comment>
<dbReference type="OrthoDB" id="21221at2759"/>
<organism evidence="1 2">
    <name type="scientific">Allacma fusca</name>
    <dbReference type="NCBI Taxonomy" id="39272"/>
    <lineage>
        <taxon>Eukaryota</taxon>
        <taxon>Metazoa</taxon>
        <taxon>Ecdysozoa</taxon>
        <taxon>Arthropoda</taxon>
        <taxon>Hexapoda</taxon>
        <taxon>Collembola</taxon>
        <taxon>Symphypleona</taxon>
        <taxon>Sminthuridae</taxon>
        <taxon>Allacma</taxon>
    </lineage>
</organism>
<proteinExistence type="predicted"/>
<feature type="non-terminal residue" evidence="1">
    <location>
        <position position="92"/>
    </location>
</feature>
<keyword evidence="2" id="KW-1185">Reference proteome</keyword>
<gene>
    <name evidence="1" type="ORF">AFUS01_LOCUS33592</name>
</gene>
<name>A0A8J2KZ09_9HEXA</name>
<evidence type="ECO:0000313" key="2">
    <source>
        <dbReference type="Proteomes" id="UP000708208"/>
    </source>
</evidence>